<name>A0A158NAU3_ATTCE</name>
<keyword evidence="2" id="KW-1185">Reference proteome</keyword>
<evidence type="ECO:0008006" key="3">
    <source>
        <dbReference type="Google" id="ProtNLM"/>
    </source>
</evidence>
<dbReference type="EMBL" id="ADTU01010261">
    <property type="status" value="NOT_ANNOTATED_CDS"/>
    <property type="molecule type" value="Genomic_DNA"/>
</dbReference>
<dbReference type="KEGG" id="acep:105617707"/>
<dbReference type="EnsemblMetazoa" id="XM_012199261.1">
    <property type="protein sequence ID" value="XP_012054651.1"/>
    <property type="gene ID" value="LOC105617707"/>
</dbReference>
<dbReference type="EMBL" id="ADTU01010263">
    <property type="status" value="NOT_ANNOTATED_CDS"/>
    <property type="molecule type" value="Genomic_DNA"/>
</dbReference>
<dbReference type="GO" id="GO:0009755">
    <property type="term" value="P:hormone-mediated signaling pathway"/>
    <property type="evidence" value="ECO:0007669"/>
    <property type="project" value="TreeGrafter"/>
</dbReference>
<dbReference type="GO" id="GO:0051424">
    <property type="term" value="F:corticotropin-releasing hormone binding"/>
    <property type="evidence" value="ECO:0007669"/>
    <property type="project" value="InterPro"/>
</dbReference>
<evidence type="ECO:0000313" key="2">
    <source>
        <dbReference type="Proteomes" id="UP000005205"/>
    </source>
</evidence>
<dbReference type="GO" id="GO:0005615">
    <property type="term" value="C:extracellular space"/>
    <property type="evidence" value="ECO:0007669"/>
    <property type="project" value="TreeGrafter"/>
</dbReference>
<dbReference type="EMBL" id="ADTU01010262">
    <property type="status" value="NOT_ANNOTATED_CDS"/>
    <property type="molecule type" value="Genomic_DNA"/>
</dbReference>
<dbReference type="AlphaFoldDB" id="A0A158NAU3"/>
<dbReference type="PANTHER" id="PTHR10278">
    <property type="entry name" value="CORTICOTROPIN-RELEASING FACTOR-BINDING PROTEIN"/>
    <property type="match status" value="1"/>
</dbReference>
<reference evidence="2" key="1">
    <citation type="journal article" date="2011" name="PLoS Genet.">
        <title>The genome sequence of the leaf-cutter ant Atta cephalotes reveals insights into its obligate symbiotic lifestyle.</title>
        <authorList>
            <person name="Suen G."/>
            <person name="Teiling C."/>
            <person name="Li L."/>
            <person name="Holt C."/>
            <person name="Abouheif E."/>
            <person name="Bornberg-Bauer E."/>
            <person name="Bouffard P."/>
            <person name="Caldera E.J."/>
            <person name="Cash E."/>
            <person name="Cavanaugh A."/>
            <person name="Denas O."/>
            <person name="Elhaik E."/>
            <person name="Fave M.J."/>
            <person name="Gadau J."/>
            <person name="Gibson J.D."/>
            <person name="Graur D."/>
            <person name="Grubbs K.J."/>
            <person name="Hagen D.E."/>
            <person name="Harkins T.T."/>
            <person name="Helmkampf M."/>
            <person name="Hu H."/>
            <person name="Johnson B.R."/>
            <person name="Kim J."/>
            <person name="Marsh S.E."/>
            <person name="Moeller J.A."/>
            <person name="Munoz-Torres M.C."/>
            <person name="Murphy M.C."/>
            <person name="Naughton M.C."/>
            <person name="Nigam S."/>
            <person name="Overson R."/>
            <person name="Rajakumar R."/>
            <person name="Reese J.T."/>
            <person name="Scott J.J."/>
            <person name="Smith C.R."/>
            <person name="Tao S."/>
            <person name="Tsutsui N.D."/>
            <person name="Viljakainen L."/>
            <person name="Wissler L."/>
            <person name="Yandell M.D."/>
            <person name="Zimmer F."/>
            <person name="Taylor J."/>
            <person name="Slater S.C."/>
            <person name="Clifton S.W."/>
            <person name="Warren W.C."/>
            <person name="Elsik C.G."/>
            <person name="Smith C.D."/>
            <person name="Weinstock G.M."/>
            <person name="Gerardo N.M."/>
            <person name="Currie C.R."/>
        </authorList>
    </citation>
    <scope>NUCLEOTIDE SEQUENCE [LARGE SCALE GENOMIC DNA]</scope>
</reference>
<gene>
    <name evidence="1" type="primary">105617707</name>
</gene>
<reference evidence="1" key="2">
    <citation type="submission" date="2016-04" db="UniProtKB">
        <authorList>
            <consortium name="EnsemblMetazoa"/>
        </authorList>
    </citation>
    <scope>IDENTIFICATION</scope>
</reference>
<dbReference type="OrthoDB" id="10056927at2759"/>
<evidence type="ECO:0000313" key="1">
    <source>
        <dbReference type="EnsemblMetazoa" id="XP_012054651.1"/>
    </source>
</evidence>
<protein>
    <recommendedName>
        <fullName evidence="3">Corticotropin-releasing factor-binding protein</fullName>
    </recommendedName>
</protein>
<dbReference type="Proteomes" id="UP000005205">
    <property type="component" value="Unassembled WGS sequence"/>
</dbReference>
<dbReference type="InterPro" id="IPR008435">
    <property type="entry name" value="CRF-bd"/>
</dbReference>
<accession>A0A158NAU3</accession>
<dbReference type="STRING" id="12957.A0A158NAU3"/>
<dbReference type="PANTHER" id="PTHR10278:SF0">
    <property type="entry name" value="CORTICOTROPIN-RELEASING FACTOR-BINDING PROTEIN"/>
    <property type="match status" value="1"/>
</dbReference>
<dbReference type="GO" id="GO:0051460">
    <property type="term" value="P:negative regulation of corticotropin secretion"/>
    <property type="evidence" value="ECO:0007669"/>
    <property type="project" value="TreeGrafter"/>
</dbReference>
<proteinExistence type="predicted"/>
<sequence length="190" mass="21088">MITKYSRIEKAYPKLCSDFHLSVIQITNEAVANILAYEAEAKSSLEVPREHYRPITDCMFVTSENGPFSYISPTDDDNVCGIYFLTDPDRVVEIHFHSFDVPCDHRGLLACDTRSPRDQVQIGGSRGFDTIKLDVIDSICGIDSKPDIKELVAYDVTVVRLLSSGYYDNSVTVAISPIVDNNLLDSASGL</sequence>
<organism evidence="1 2">
    <name type="scientific">Atta cephalotes</name>
    <name type="common">Leafcutter ant</name>
    <dbReference type="NCBI Taxonomy" id="12957"/>
    <lineage>
        <taxon>Eukaryota</taxon>
        <taxon>Metazoa</taxon>
        <taxon>Ecdysozoa</taxon>
        <taxon>Arthropoda</taxon>
        <taxon>Hexapoda</taxon>
        <taxon>Insecta</taxon>
        <taxon>Pterygota</taxon>
        <taxon>Neoptera</taxon>
        <taxon>Endopterygota</taxon>
        <taxon>Hymenoptera</taxon>
        <taxon>Apocrita</taxon>
        <taxon>Aculeata</taxon>
        <taxon>Formicoidea</taxon>
        <taxon>Formicidae</taxon>
        <taxon>Myrmicinae</taxon>
        <taxon>Atta</taxon>
    </lineage>
</organism>
<dbReference type="InParanoid" id="A0A158NAU3"/>